<dbReference type="AlphaFoldDB" id="A0A7G6E162"/>
<dbReference type="OrthoDB" id="9798833at2"/>
<keyword evidence="4" id="KW-1185">Reference proteome</keyword>
<dbReference type="EMBL" id="CP045798">
    <property type="protein sequence ID" value="QNB45816.1"/>
    <property type="molecule type" value="Genomic_DNA"/>
</dbReference>
<dbReference type="PANTHER" id="PTHR43155">
    <property type="entry name" value="CYCLIC DI-GMP PHOSPHODIESTERASE PA4108-RELATED"/>
    <property type="match status" value="1"/>
</dbReference>
<evidence type="ECO:0000313" key="3">
    <source>
        <dbReference type="EMBL" id="QNB45816.1"/>
    </source>
</evidence>
<evidence type="ECO:0000259" key="2">
    <source>
        <dbReference type="PROSITE" id="PS51832"/>
    </source>
</evidence>
<dbReference type="InterPro" id="IPR037522">
    <property type="entry name" value="HD_GYP_dom"/>
</dbReference>
<feature type="transmembrane region" description="Helical" evidence="1">
    <location>
        <begin position="197"/>
        <end position="217"/>
    </location>
</feature>
<keyword evidence="1" id="KW-0812">Transmembrane</keyword>
<evidence type="ECO:0000256" key="1">
    <source>
        <dbReference type="SAM" id="Phobius"/>
    </source>
</evidence>
<accession>A0A7G6E162</accession>
<dbReference type="PANTHER" id="PTHR43155:SF2">
    <property type="entry name" value="CYCLIC DI-GMP PHOSPHODIESTERASE PA4108"/>
    <property type="match status" value="1"/>
</dbReference>
<feature type="transmembrane region" description="Helical" evidence="1">
    <location>
        <begin position="65"/>
        <end position="92"/>
    </location>
</feature>
<dbReference type="InterPro" id="IPR003607">
    <property type="entry name" value="HD/PDEase_dom"/>
</dbReference>
<keyword evidence="1" id="KW-0472">Membrane</keyword>
<dbReference type="NCBIfam" id="TIGR00277">
    <property type="entry name" value="HDIG"/>
    <property type="match status" value="1"/>
</dbReference>
<dbReference type="Proteomes" id="UP000515847">
    <property type="component" value="Chromosome"/>
</dbReference>
<proteinExistence type="predicted"/>
<reference evidence="3 4" key="1">
    <citation type="journal article" date="2019" name="Front. Microbiol.">
        <title>Thermoanaerosceptrum fracticalcis gen. nov. sp. nov., a Novel Fumarate-Fermenting Microorganism From a Deep Fractured Carbonate Aquifer of the US Great Basin.</title>
        <authorList>
            <person name="Hamilton-Brehm S.D."/>
            <person name="Stewart L.E."/>
            <person name="Zavarin M."/>
            <person name="Caldwell M."/>
            <person name="Lawson P.A."/>
            <person name="Onstott T.C."/>
            <person name="Grzymski J."/>
            <person name="Neveux I."/>
            <person name="Lollar B.S."/>
            <person name="Russell C.E."/>
            <person name="Moser D.P."/>
        </authorList>
    </citation>
    <scope>NUCLEOTIDE SEQUENCE [LARGE SCALE GENOMIC DNA]</scope>
    <source>
        <strain evidence="3 4">DRI-13</strain>
    </source>
</reference>
<name>A0A7G6E162_THEFR</name>
<evidence type="ECO:0000313" key="4">
    <source>
        <dbReference type="Proteomes" id="UP000515847"/>
    </source>
</evidence>
<dbReference type="SUPFAM" id="SSF109604">
    <property type="entry name" value="HD-domain/PDEase-like"/>
    <property type="match status" value="1"/>
</dbReference>
<dbReference type="InterPro" id="IPR006675">
    <property type="entry name" value="HDIG_dom"/>
</dbReference>
<feature type="transmembrane region" description="Helical" evidence="1">
    <location>
        <begin position="113"/>
        <end position="134"/>
    </location>
</feature>
<sequence length="434" mass="48196">MRHLWPFVIGIDIVAAAIIFYSLRGPLIDSMNIIWQLLFALLFILAELYPLNINQDGDMTVSSSLQIAALLIAGLKVTLIGLVIGGIVYGLIQKRPLIKTCFNTAQTIISSAVTYYVFTAVGGQAGLLTAHALIMPVAYMLPNTLLVSWILSLSQRLPLWLTWLELNKDTVAHSAILGIGGLTFAGLVLSYGWLGSLLVIVLIIFLRTILYQASLNLRTMQARFVQTVKVLMTALELRDPYTHGHSSRVAVWSRKIAQEMGLAPKEVEMIEMGGLMHDVGKVGVPDTILNKQGKLDSDEFELIKNHTTFGEQILLGMEGMETVASMARQHHLYYNGDKRGYNDQVVGENIFIGSRILGVADAWDAMTTDRPYRKALSLEKAVIELIKNKGTQFDPQVVNAFLRVLQREGVIPTEQTLLEILEKKQIYYAPTQAK</sequence>
<protein>
    <submittedName>
        <fullName evidence="3">HD domain-containing protein</fullName>
    </submittedName>
</protein>
<dbReference type="KEGG" id="tfr:BR63_05515"/>
<feature type="domain" description="HD-GYP" evidence="2">
    <location>
        <begin position="220"/>
        <end position="417"/>
    </location>
</feature>
<organism evidence="3 4">
    <name type="scientific">Thermanaerosceptrum fracticalcis</name>
    <dbReference type="NCBI Taxonomy" id="1712410"/>
    <lineage>
        <taxon>Bacteria</taxon>
        <taxon>Bacillati</taxon>
        <taxon>Bacillota</taxon>
        <taxon>Clostridia</taxon>
        <taxon>Eubacteriales</taxon>
        <taxon>Peptococcaceae</taxon>
        <taxon>Thermanaerosceptrum</taxon>
    </lineage>
</organism>
<dbReference type="Pfam" id="PF13487">
    <property type="entry name" value="HD_5"/>
    <property type="match status" value="1"/>
</dbReference>
<dbReference type="SMART" id="SM00471">
    <property type="entry name" value="HDc"/>
    <property type="match status" value="1"/>
</dbReference>
<feature type="transmembrane region" description="Helical" evidence="1">
    <location>
        <begin position="6"/>
        <end position="23"/>
    </location>
</feature>
<dbReference type="Gene3D" id="1.10.3210.10">
    <property type="entry name" value="Hypothetical protein af1432"/>
    <property type="match status" value="1"/>
</dbReference>
<dbReference type="PROSITE" id="PS51832">
    <property type="entry name" value="HD_GYP"/>
    <property type="match status" value="1"/>
</dbReference>
<keyword evidence="1" id="KW-1133">Transmembrane helix</keyword>
<dbReference type="RefSeq" id="WP_034424190.1">
    <property type="nucleotide sequence ID" value="NZ_CP045798.1"/>
</dbReference>
<dbReference type="CDD" id="cd00077">
    <property type="entry name" value="HDc"/>
    <property type="match status" value="1"/>
</dbReference>
<gene>
    <name evidence="3" type="ORF">BR63_05515</name>
</gene>
<feature type="transmembrane region" description="Helical" evidence="1">
    <location>
        <begin position="35"/>
        <end position="53"/>
    </location>
</feature>